<proteinExistence type="predicted"/>
<dbReference type="AlphaFoldDB" id="N1WSC3"/>
<dbReference type="GO" id="GO:0005524">
    <property type="term" value="F:ATP binding"/>
    <property type="evidence" value="ECO:0007669"/>
    <property type="project" value="InterPro"/>
</dbReference>
<accession>N1WSC3</accession>
<evidence type="ECO:0000313" key="2">
    <source>
        <dbReference type="EMBL" id="EMY80009.1"/>
    </source>
</evidence>
<feature type="domain" description="ATPase dynein-related AAA" evidence="1">
    <location>
        <begin position="359"/>
        <end position="451"/>
    </location>
</feature>
<dbReference type="PATRIC" id="fig|1189619.4.peg.2873"/>
<dbReference type="Proteomes" id="UP000012317">
    <property type="component" value="Unassembled WGS sequence"/>
</dbReference>
<dbReference type="InterPro" id="IPR011704">
    <property type="entry name" value="ATPase_dyneun-rel_AAA"/>
</dbReference>
<dbReference type="Pfam" id="PF07728">
    <property type="entry name" value="AAA_5"/>
    <property type="match status" value="1"/>
</dbReference>
<dbReference type="Gene3D" id="3.40.50.300">
    <property type="entry name" value="P-loop containing nucleotide triphosphate hydrolases"/>
    <property type="match status" value="1"/>
</dbReference>
<dbReference type="SUPFAM" id="SSF52540">
    <property type="entry name" value="P-loop containing nucleoside triphosphate hydrolases"/>
    <property type="match status" value="1"/>
</dbReference>
<protein>
    <submittedName>
        <fullName evidence="2">5-methylcytosine-specific restriction enzyme B(EcoKMcrBC)</fullName>
    </submittedName>
</protein>
<evidence type="ECO:0000313" key="3">
    <source>
        <dbReference type="Proteomes" id="UP000012317"/>
    </source>
</evidence>
<dbReference type="RefSeq" id="WP_003444233.1">
    <property type="nucleotide sequence ID" value="NZ_APLF01000021.1"/>
</dbReference>
<dbReference type="InterPro" id="IPR052934">
    <property type="entry name" value="Methyl-DNA_Rec/Restrict_Enz"/>
</dbReference>
<evidence type="ECO:0000259" key="1">
    <source>
        <dbReference type="Pfam" id="PF07728"/>
    </source>
</evidence>
<dbReference type="PANTHER" id="PTHR37291:SF1">
    <property type="entry name" value="TYPE IV METHYL-DIRECTED RESTRICTION ENZYME ECOKMCRB SUBUNIT"/>
    <property type="match status" value="1"/>
</dbReference>
<comment type="caution">
    <text evidence="2">The sequence shown here is derived from an EMBL/GenBank/DDBJ whole genome shotgun (WGS) entry which is preliminary data.</text>
</comment>
<dbReference type="InterPro" id="IPR027417">
    <property type="entry name" value="P-loop_NTPase"/>
</dbReference>
<dbReference type="PANTHER" id="PTHR37291">
    <property type="entry name" value="5-METHYLCYTOSINE-SPECIFIC RESTRICTION ENZYME B"/>
    <property type="match status" value="1"/>
</dbReference>
<organism evidence="2 3">
    <name type="scientific">Psychroflexus gondwanensis ACAM 44</name>
    <dbReference type="NCBI Taxonomy" id="1189619"/>
    <lineage>
        <taxon>Bacteria</taxon>
        <taxon>Pseudomonadati</taxon>
        <taxon>Bacteroidota</taxon>
        <taxon>Flavobacteriia</taxon>
        <taxon>Flavobacteriales</taxon>
        <taxon>Flavobacteriaceae</taxon>
        <taxon>Psychroflexus</taxon>
    </lineage>
</organism>
<sequence>MSQLVNIYTFLITNRKHLRQSWRNEYEDIVTRVASLRAELAKDGSYDLNSPEIYITATFNDKEDLFNRLFANTGNGVSSNGRSIFSGNNRSNLINDPGFLLALKNLIVDPSFKNHNDFEIIWNQKLGQNNPVLTNRTTAACTIDVTSTVDSGKFNQVFNWLIQKNLIAYSGGNTWYEKNKFVVAEIRKVLTNEKHYDVFWCNIFYWEMYENLANPFNLKKQLVKYGAPGTGKTYIAKEVSKLQFDIWKTEHATNKETYDDVHKVVQFHPSYSYEDFIEGLRPVLDANNQAQLQLVNGIFKTMCIAAGKWEVDVAGLTTVGKLHKTWEQLTVNDLLPFKEELKKSHWDYIFNISNKTIKVTEAIPPYFIIIDEINRAELSRVFGELMYCLEYRGVNGAIETQYNQLNTKQTGMIKLGGTYKFFVPNNLYVIGTMNTVDRSVESFDFALRRRFRWEEVKPSIGLLKYHLQSNRPNWIGLAENLSKLNEAIRKEPLLGKDFCIGHAYLMDLGYATDTTITEVRKLVWEDSISPLLEEYVRGTGRESEILETFVKNFGV</sequence>
<name>N1WSC3_9FLAO</name>
<dbReference type="eggNOG" id="COG1401">
    <property type="taxonomic scope" value="Bacteria"/>
</dbReference>
<dbReference type="GO" id="GO:0016887">
    <property type="term" value="F:ATP hydrolysis activity"/>
    <property type="evidence" value="ECO:0007669"/>
    <property type="project" value="InterPro"/>
</dbReference>
<dbReference type="EMBL" id="APLF01000021">
    <property type="protein sequence ID" value="EMY80009.1"/>
    <property type="molecule type" value="Genomic_DNA"/>
</dbReference>
<reference evidence="2 3" key="1">
    <citation type="journal article" date="2014" name="Genome Biol. Evol.">
        <title>Extensive gene acquisition in the extremely psychrophilic bacterial species Psychroflexus torquis and the link to sea-ice ecosystem specialism.</title>
        <authorList>
            <person name="Feng S."/>
            <person name="Powell S.M."/>
            <person name="Wilson R."/>
            <person name="Bowman J.P."/>
        </authorList>
    </citation>
    <scope>NUCLEOTIDE SEQUENCE [LARGE SCALE GENOMIC DNA]</scope>
    <source>
        <strain evidence="2 3">ACAM 44</strain>
    </source>
</reference>
<keyword evidence="3" id="KW-1185">Reference proteome</keyword>
<gene>
    <name evidence="2" type="ORF">pgond44_13933</name>
</gene>
<dbReference type="STRING" id="1189619.pgond44_13933"/>